<evidence type="ECO:0000259" key="5">
    <source>
        <dbReference type="Pfam" id="PF02731"/>
    </source>
</evidence>
<feature type="domain" description="SKI-interacting protein SKIP SNW" evidence="5">
    <location>
        <begin position="184"/>
        <end position="343"/>
    </location>
</feature>
<dbReference type="Proteomes" id="UP000053447">
    <property type="component" value="Unassembled WGS sequence"/>
</dbReference>
<dbReference type="PANTHER" id="PTHR12096">
    <property type="entry name" value="NUCLEAR PROTEIN SKIP-RELATED"/>
    <property type="match status" value="1"/>
</dbReference>
<keyword evidence="3" id="KW-0507">mRNA processing</keyword>
<dbReference type="GeneID" id="28939007"/>
<dbReference type="eggNOG" id="KOG2441">
    <property type="taxonomic scope" value="Eukaryota"/>
</dbReference>
<dbReference type="OrthoDB" id="666364at2759"/>
<comment type="caution">
    <text evidence="6">The sequence shown here is derived from an EMBL/GenBank/DDBJ whole genome shotgun (WGS) entry which is preliminary data.</text>
</comment>
<reference evidence="7" key="1">
    <citation type="journal article" date="2016" name="Nat. Commun.">
        <title>Genome analysis of three Pneumocystis species reveals adaptation mechanisms to life exclusively in mammalian hosts.</title>
        <authorList>
            <person name="Ma L."/>
            <person name="Chen Z."/>
            <person name="Huang D.W."/>
            <person name="Kutty G."/>
            <person name="Ishihara M."/>
            <person name="Wang H."/>
            <person name="Abouelleil A."/>
            <person name="Bishop L."/>
            <person name="Davey E."/>
            <person name="Deng R."/>
            <person name="Deng X."/>
            <person name="Fan L."/>
            <person name="Fantoni G."/>
            <person name="Fitzgerald M."/>
            <person name="Gogineni E."/>
            <person name="Goldberg J.M."/>
            <person name="Handley G."/>
            <person name="Hu X."/>
            <person name="Huber C."/>
            <person name="Jiao X."/>
            <person name="Jones K."/>
            <person name="Levin J.Z."/>
            <person name="Liu Y."/>
            <person name="Macdonald P."/>
            <person name="Melnikov A."/>
            <person name="Raley C."/>
            <person name="Sassi M."/>
            <person name="Sherman B.T."/>
            <person name="Song X."/>
            <person name="Sykes S."/>
            <person name="Tran B."/>
            <person name="Walsh L."/>
            <person name="Xia Y."/>
            <person name="Yang J."/>
            <person name="Young S."/>
            <person name="Zeng Q."/>
            <person name="Zheng X."/>
            <person name="Stephens R."/>
            <person name="Nusbaum C."/>
            <person name="Birren B.W."/>
            <person name="Azadi P."/>
            <person name="Lempicki R.A."/>
            <person name="Cuomo C.A."/>
            <person name="Kovacs J.A."/>
        </authorList>
    </citation>
    <scope>NUCLEOTIDE SEQUENCE [LARGE SCALE GENOMIC DNA]</scope>
    <source>
        <strain evidence="7">RU7</strain>
    </source>
</reference>
<organism evidence="6 7">
    <name type="scientific">Pneumocystis jirovecii (strain RU7)</name>
    <name type="common">Human pneumocystis pneumonia agent</name>
    <dbReference type="NCBI Taxonomy" id="1408657"/>
    <lineage>
        <taxon>Eukaryota</taxon>
        <taxon>Fungi</taxon>
        <taxon>Dikarya</taxon>
        <taxon>Ascomycota</taxon>
        <taxon>Taphrinomycotina</taxon>
        <taxon>Pneumocystomycetes</taxon>
        <taxon>Pneumocystaceae</taxon>
        <taxon>Pneumocystis</taxon>
    </lineage>
</organism>
<dbReference type="RefSeq" id="XP_018231088.1">
    <property type="nucleotide sequence ID" value="XM_018372752.1"/>
</dbReference>
<evidence type="ECO:0000256" key="1">
    <source>
        <dbReference type="ARBA" id="ARBA00010197"/>
    </source>
</evidence>
<protein>
    <recommendedName>
        <fullName evidence="2 3">Pre-mRNA-processing protein 45</fullName>
    </recommendedName>
</protein>
<dbReference type="STRING" id="1408657.A0A0W4ZVK1"/>
<gene>
    <name evidence="6" type="ORF">T551_00486</name>
</gene>
<comment type="similarity">
    <text evidence="1 3">Belongs to the SNW family.</text>
</comment>
<accession>A0A0W4ZVK1</accession>
<evidence type="ECO:0000313" key="6">
    <source>
        <dbReference type="EMBL" id="KTW32396.1"/>
    </source>
</evidence>
<dbReference type="InterPro" id="IPR004015">
    <property type="entry name" value="SKI-int_prot_SKIP_SNW-dom"/>
</dbReference>
<feature type="region of interest" description="Disordered" evidence="4">
    <location>
        <begin position="341"/>
        <end position="394"/>
    </location>
</feature>
<evidence type="ECO:0000256" key="3">
    <source>
        <dbReference type="RuleBase" id="RU367140"/>
    </source>
</evidence>
<dbReference type="GO" id="GO:0060090">
    <property type="term" value="F:molecular adaptor activity"/>
    <property type="evidence" value="ECO:0007669"/>
    <property type="project" value="EnsemblFungi"/>
</dbReference>
<proteinExistence type="inferred from homology"/>
<keyword evidence="7" id="KW-1185">Reference proteome</keyword>
<dbReference type="GO" id="GO:0003723">
    <property type="term" value="F:RNA binding"/>
    <property type="evidence" value="ECO:0007669"/>
    <property type="project" value="EnsemblFungi"/>
</dbReference>
<evidence type="ECO:0000313" key="7">
    <source>
        <dbReference type="Proteomes" id="UP000053447"/>
    </source>
</evidence>
<keyword evidence="3" id="KW-0508">mRNA splicing</keyword>
<dbReference type="VEuPathDB" id="FungiDB:T551_00486"/>
<dbReference type="GO" id="GO:0000974">
    <property type="term" value="C:Prp19 complex"/>
    <property type="evidence" value="ECO:0007669"/>
    <property type="project" value="EnsemblFungi"/>
</dbReference>
<evidence type="ECO:0000256" key="4">
    <source>
        <dbReference type="SAM" id="MobiDB-lite"/>
    </source>
</evidence>
<name>A0A0W4ZVK1_PNEJ7</name>
<dbReference type="EMBL" id="LFWA01000002">
    <property type="protein sequence ID" value="KTW32396.1"/>
    <property type="molecule type" value="Genomic_DNA"/>
</dbReference>
<dbReference type="AlphaFoldDB" id="A0A0W4ZVK1"/>
<dbReference type="InterPro" id="IPR017862">
    <property type="entry name" value="SKI-int_prot_SKIP"/>
</dbReference>
<evidence type="ECO:0000256" key="2">
    <source>
        <dbReference type="ARBA" id="ARBA00022160"/>
    </source>
</evidence>
<dbReference type="Pfam" id="PF02731">
    <property type="entry name" value="SKIP_SNW"/>
    <property type="match status" value="1"/>
</dbReference>
<comment type="subcellular location">
    <subcellularLocation>
        <location evidence="3">Nucleus</location>
    </subcellularLocation>
</comment>
<sequence>MKVTHQPVYIEKKYLNGEKTGKKDLFLIQKNENQETKNEERVSTKIPPYGHRKGWIPKRIEDFEDGGAFPEILVAQYPLQMGQKKATAGAALAIQVDAEGNILYDAIARKGHDPDRIVHSSFKSLIPLRQRADIGEISLDRPSIEEIEATTERTRRALEKIISGQIAASKPKSIQTQEKHEPTFVRYTPCNQMGETSDTVHPQRIIKLVEMPQDPMEPLKFRHKKIPRGPPSPPAPVMHSPPRKLTAKEQQDWVIPPSISNWKNAKGYTIPLDKRLAADGRGMMDIQINDNFSKLSEALYAADRHAREEVRKRAQLQHKIAQKEKDAKKERLQDLARKAREERHMLQKESSNASDGIHSGESENSEDERAAKEREDLRRERRRDAERQMRMSRMGAEQRLKVMAREQNRDISEKIALGLAKPTISKDSLFDNRLFNQTAGLDSGFKDDDTYNIYDKPLFATAAAIQSIYRPKANAIDDDDADEELDRVTRESRFEVLGKATHGFKGANLAEPRDGPVQFEKDSDPFGIDAFIASAAANAYAKKSHGLDKTTTKEAKKAKLDDEQNN</sequence>
<keyword evidence="3" id="KW-0747">Spliceosome</keyword>
<keyword evidence="3" id="KW-0539">Nucleus</keyword>
<feature type="region of interest" description="Disordered" evidence="4">
    <location>
        <begin position="542"/>
        <end position="566"/>
    </location>
</feature>
<dbReference type="GO" id="GO:0071014">
    <property type="term" value="C:post-mRNA release spliceosomal complex"/>
    <property type="evidence" value="ECO:0007669"/>
    <property type="project" value="EnsemblFungi"/>
</dbReference>
<comment type="function">
    <text evidence="3">Involved in pre-mRNA splicing.</text>
</comment>
<dbReference type="GO" id="GO:0000398">
    <property type="term" value="P:mRNA splicing, via spliceosome"/>
    <property type="evidence" value="ECO:0007669"/>
    <property type="project" value="InterPro"/>
</dbReference>
<feature type="compositionally biased region" description="Basic and acidic residues" evidence="4">
    <location>
        <begin position="367"/>
        <end position="389"/>
    </location>
</feature>
<comment type="subunit">
    <text evidence="3">Associated with the spliceosome.</text>
</comment>
<feature type="compositionally biased region" description="Basic and acidic residues" evidence="4">
    <location>
        <begin position="545"/>
        <end position="566"/>
    </location>
</feature>